<gene>
    <name evidence="1" type="ordered locus">MmarC6_0085</name>
</gene>
<dbReference type="EMBL" id="CP000867">
    <property type="protein sequence ID" value="ABX00909.1"/>
    <property type="molecule type" value="Genomic_DNA"/>
</dbReference>
<name>A9A7G1_METM6</name>
<evidence type="ECO:0000313" key="1">
    <source>
        <dbReference type="EMBL" id="ABX00909.1"/>
    </source>
</evidence>
<dbReference type="eggNOG" id="arCOG13197">
    <property type="taxonomic scope" value="Archaea"/>
</dbReference>
<dbReference type="AlphaFoldDB" id="A9A7G1"/>
<sequence length="126" mass="14169">MTLFCEAEDVHENLEEKLGLTLDNATYLARITSAIKTASGYIDLCIPKAPTDEDMLERLKEVCKLRAAAEVLRAYYKEGQSDDIPKSWEKLAKEILDKYLQKINASNPDDDKPDIALVGITVYESD</sequence>
<proteinExistence type="predicted"/>
<dbReference type="STRING" id="444158.MmarC6_0085"/>
<dbReference type="HOGENOM" id="CLU_1976535_0_0_2"/>
<organism evidence="1">
    <name type="scientific">Methanococcus maripaludis (strain C6 / ATCC BAA-1332)</name>
    <dbReference type="NCBI Taxonomy" id="444158"/>
    <lineage>
        <taxon>Archaea</taxon>
        <taxon>Methanobacteriati</taxon>
        <taxon>Methanobacteriota</taxon>
        <taxon>Methanomada group</taxon>
        <taxon>Methanococci</taxon>
        <taxon>Methanococcales</taxon>
        <taxon>Methanococcaceae</taxon>
        <taxon>Methanococcus</taxon>
    </lineage>
</organism>
<accession>A9A7G1</accession>
<dbReference type="KEGG" id="mmx:MmarC6_0085"/>
<protein>
    <submittedName>
        <fullName evidence="1">Uncharacterized protein</fullName>
    </submittedName>
</protein>
<reference evidence="1" key="1">
    <citation type="submission" date="2007-10" db="EMBL/GenBank/DDBJ databases">
        <title>Complete sequence of Methanococcus maripaludis C6.</title>
        <authorList>
            <consortium name="US DOE Joint Genome Institute"/>
            <person name="Copeland A."/>
            <person name="Lucas S."/>
            <person name="Lapidus A."/>
            <person name="Barry K."/>
            <person name="Glavina del Rio T."/>
            <person name="Dalin E."/>
            <person name="Tice H."/>
            <person name="Pitluck S."/>
            <person name="Clum A."/>
            <person name="Schmutz J."/>
            <person name="Larimer F."/>
            <person name="Land M."/>
            <person name="Hauser L."/>
            <person name="Kyrpides N."/>
            <person name="Mikhailova N."/>
            <person name="Sieprawska-Lupa M."/>
            <person name="Whitman W.B."/>
            <person name="Richardson P."/>
        </authorList>
    </citation>
    <scope>NUCLEOTIDE SEQUENCE [LARGE SCALE GENOMIC DNA]</scope>
    <source>
        <strain evidence="1">C6</strain>
    </source>
</reference>